<proteinExistence type="predicted"/>
<evidence type="ECO:0000256" key="1">
    <source>
        <dbReference type="SAM" id="MobiDB-lite"/>
    </source>
</evidence>
<dbReference type="EMBL" id="JAYMYS010000001">
    <property type="protein sequence ID" value="KAK7411464.1"/>
    <property type="molecule type" value="Genomic_DNA"/>
</dbReference>
<dbReference type="Proteomes" id="UP001386955">
    <property type="component" value="Unassembled WGS sequence"/>
</dbReference>
<feature type="compositionally biased region" description="Polar residues" evidence="1">
    <location>
        <begin position="57"/>
        <end position="72"/>
    </location>
</feature>
<accession>A0AAN9XWF8</accession>
<gene>
    <name evidence="2" type="ORF">VNO78_02897</name>
</gene>
<keyword evidence="3" id="KW-1185">Reference proteome</keyword>
<organism evidence="2 3">
    <name type="scientific">Psophocarpus tetragonolobus</name>
    <name type="common">Winged bean</name>
    <name type="synonym">Dolichos tetragonolobus</name>
    <dbReference type="NCBI Taxonomy" id="3891"/>
    <lineage>
        <taxon>Eukaryota</taxon>
        <taxon>Viridiplantae</taxon>
        <taxon>Streptophyta</taxon>
        <taxon>Embryophyta</taxon>
        <taxon>Tracheophyta</taxon>
        <taxon>Spermatophyta</taxon>
        <taxon>Magnoliopsida</taxon>
        <taxon>eudicotyledons</taxon>
        <taxon>Gunneridae</taxon>
        <taxon>Pentapetalae</taxon>
        <taxon>rosids</taxon>
        <taxon>fabids</taxon>
        <taxon>Fabales</taxon>
        <taxon>Fabaceae</taxon>
        <taxon>Papilionoideae</taxon>
        <taxon>50 kb inversion clade</taxon>
        <taxon>NPAAA clade</taxon>
        <taxon>indigoferoid/millettioid clade</taxon>
        <taxon>Phaseoleae</taxon>
        <taxon>Psophocarpus</taxon>
    </lineage>
</organism>
<name>A0AAN9XWF8_PSOTE</name>
<reference evidence="2 3" key="1">
    <citation type="submission" date="2024-01" db="EMBL/GenBank/DDBJ databases">
        <title>The genomes of 5 underutilized Papilionoideae crops provide insights into root nodulation and disease resistanc.</title>
        <authorList>
            <person name="Jiang F."/>
        </authorList>
    </citation>
    <scope>NUCLEOTIDE SEQUENCE [LARGE SCALE GENOMIC DNA]</scope>
    <source>
        <strain evidence="2">DUOXIRENSHENG_FW03</strain>
        <tissue evidence="2">Leaves</tissue>
    </source>
</reference>
<evidence type="ECO:0000313" key="2">
    <source>
        <dbReference type="EMBL" id="KAK7411464.1"/>
    </source>
</evidence>
<dbReference type="AlphaFoldDB" id="A0AAN9XWF8"/>
<protein>
    <submittedName>
        <fullName evidence="2">Uncharacterized protein</fullName>
    </submittedName>
</protein>
<sequence length="197" mass="22331">MYQLTPFPFHLLPHALHLHLHPLPHTPSNGSHSPKRLHAREIPTSTRGHKRHKGASTLDSEVTAPASTTTVPKRTVPSAHSPPYDQLESRHQRSRAVLPPNILLVLTTRRRFPNGTNNPSSHFQFHSLLWNCKILGQELPRFSVSKPLGNNLAYLSLYAIKLADWFERVTPLCQSLVGNYSLVNYLFIVEKVRFCSL</sequence>
<feature type="region of interest" description="Disordered" evidence="1">
    <location>
        <begin position="23"/>
        <end position="92"/>
    </location>
</feature>
<comment type="caution">
    <text evidence="2">The sequence shown here is derived from an EMBL/GenBank/DDBJ whole genome shotgun (WGS) entry which is preliminary data.</text>
</comment>
<evidence type="ECO:0000313" key="3">
    <source>
        <dbReference type="Proteomes" id="UP001386955"/>
    </source>
</evidence>